<dbReference type="InterPro" id="IPR036188">
    <property type="entry name" value="FAD/NAD-bd_sf"/>
</dbReference>
<dbReference type="OrthoDB" id="4775411at2"/>
<accession>F5XEI3</accession>
<dbReference type="eggNOG" id="COG0665">
    <property type="taxonomic scope" value="Bacteria"/>
</dbReference>
<dbReference type="PANTHER" id="PTHR13847:SF289">
    <property type="entry name" value="GLYCINE OXIDASE"/>
    <property type="match status" value="1"/>
</dbReference>
<evidence type="ECO:0000313" key="3">
    <source>
        <dbReference type="EMBL" id="BAK35199.1"/>
    </source>
</evidence>
<reference evidence="3 4" key="1">
    <citation type="submission" date="2011-05" db="EMBL/GenBank/DDBJ databases">
        <title>Whole genome sequence of Microlunatus phosphovorus NM-1.</title>
        <authorList>
            <person name="Hosoyama A."/>
            <person name="Sasaki K."/>
            <person name="Harada T."/>
            <person name="Igarashi R."/>
            <person name="Kawakoshi A."/>
            <person name="Sasagawa M."/>
            <person name="Fukada J."/>
            <person name="Nakamura S."/>
            <person name="Katano Y."/>
            <person name="Hanada S."/>
            <person name="Kamagata Y."/>
            <person name="Nakamura N."/>
            <person name="Yamazaki S."/>
            <person name="Fujita N."/>
        </authorList>
    </citation>
    <scope>NUCLEOTIDE SEQUENCE [LARGE SCALE GENOMIC DNA]</scope>
    <source>
        <strain evidence="4">ATCC 700054 / DSM 10555 / JCM 9379 / NBRC 101784 / NCIMB 13414 / VKM Ac-1990 / NM-1</strain>
    </source>
</reference>
<dbReference type="Gene3D" id="3.50.50.60">
    <property type="entry name" value="FAD/NAD(P)-binding domain"/>
    <property type="match status" value="1"/>
</dbReference>
<evidence type="ECO:0000313" key="4">
    <source>
        <dbReference type="Proteomes" id="UP000007947"/>
    </source>
</evidence>
<name>F5XEI3_MICPN</name>
<dbReference type="KEGG" id="mph:MLP_21850"/>
<dbReference type="GO" id="GO:0016491">
    <property type="term" value="F:oxidoreductase activity"/>
    <property type="evidence" value="ECO:0007669"/>
    <property type="project" value="UniProtKB-KW"/>
</dbReference>
<dbReference type="Pfam" id="PF01266">
    <property type="entry name" value="DAO"/>
    <property type="match status" value="1"/>
</dbReference>
<proteinExistence type="predicted"/>
<dbReference type="PANTHER" id="PTHR13847">
    <property type="entry name" value="SARCOSINE DEHYDROGENASE-RELATED"/>
    <property type="match status" value="1"/>
</dbReference>
<protein>
    <submittedName>
        <fullName evidence="3">Fructosyl-amino acid oxidase</fullName>
        <ecNumber evidence="3">1.5.3.-</ecNumber>
    </submittedName>
</protein>
<dbReference type="GO" id="GO:0005737">
    <property type="term" value="C:cytoplasm"/>
    <property type="evidence" value="ECO:0007669"/>
    <property type="project" value="TreeGrafter"/>
</dbReference>
<dbReference type="RefSeq" id="WP_013863071.1">
    <property type="nucleotide sequence ID" value="NC_015635.1"/>
</dbReference>
<evidence type="ECO:0000256" key="1">
    <source>
        <dbReference type="ARBA" id="ARBA00023002"/>
    </source>
</evidence>
<dbReference type="HOGENOM" id="CLU_007884_4_0_11"/>
<organism evidence="3 4">
    <name type="scientific">Microlunatus phosphovorus (strain ATCC 700054 / DSM 10555 / JCM 9379 / NBRC 101784 / NCIMB 13414 / VKM Ac-1990 / NM-1)</name>
    <dbReference type="NCBI Taxonomy" id="1032480"/>
    <lineage>
        <taxon>Bacteria</taxon>
        <taxon>Bacillati</taxon>
        <taxon>Actinomycetota</taxon>
        <taxon>Actinomycetes</taxon>
        <taxon>Propionibacteriales</taxon>
        <taxon>Propionibacteriaceae</taxon>
        <taxon>Microlunatus</taxon>
    </lineage>
</organism>
<feature type="domain" description="FAD dependent oxidoreductase" evidence="2">
    <location>
        <begin position="8"/>
        <end position="354"/>
    </location>
</feature>
<dbReference type="STRING" id="1032480.MLP_21850"/>
<keyword evidence="1 3" id="KW-0560">Oxidoreductase</keyword>
<keyword evidence="4" id="KW-1185">Reference proteome</keyword>
<dbReference type="Proteomes" id="UP000007947">
    <property type="component" value="Chromosome"/>
</dbReference>
<dbReference type="EC" id="1.5.3.-" evidence="3"/>
<sequence>MSTLQYRHVAVLGGGIFGASTAAQLARRGVRVTLVTEQRLASGASGRSLAWLNAASNWPLPYYSIRVTGIERWRTWAAQHAESARYLRFTGGLMWADEAGGESLRELFALQRERGYPTRWVGAEEIPAVAPGVDPAAIAAEGAIFNPGEGWVDLPSVIAILAAEVVQRGGVVIEDAGRCSPIVEGGCAVGVRTASGPDLRADAVLLATGPSVPGQLDELGIHLGTSSPAAFVAFTKPLDTPLAATLNTPHVAIRRTVDGALAMDSGWSERSIIVADDGSLEIPDDVVRRLLEEGSRVLDGHPRLELDHIGSGYKPVPADGEPVYGQIEEIPGLYVAFSHSGATQGLLTGELLAEEIATGFVSPLTAGFRPGRFRSATTA</sequence>
<dbReference type="AlphaFoldDB" id="F5XEI3"/>
<gene>
    <name evidence="3" type="ordered locus">MLP_21850</name>
</gene>
<evidence type="ECO:0000259" key="2">
    <source>
        <dbReference type="Pfam" id="PF01266"/>
    </source>
</evidence>
<dbReference type="EMBL" id="AP012204">
    <property type="protein sequence ID" value="BAK35199.1"/>
    <property type="molecule type" value="Genomic_DNA"/>
</dbReference>
<dbReference type="Gene3D" id="3.30.9.10">
    <property type="entry name" value="D-Amino Acid Oxidase, subunit A, domain 2"/>
    <property type="match status" value="1"/>
</dbReference>
<dbReference type="SUPFAM" id="SSF51905">
    <property type="entry name" value="FAD/NAD(P)-binding domain"/>
    <property type="match status" value="1"/>
</dbReference>
<dbReference type="InterPro" id="IPR006076">
    <property type="entry name" value="FAD-dep_OxRdtase"/>
</dbReference>